<dbReference type="PROSITE" id="PS50067">
    <property type="entry name" value="KINESIN_MOTOR_2"/>
    <property type="match status" value="1"/>
</dbReference>
<feature type="binding site" evidence="7">
    <location>
        <begin position="76"/>
        <end position="83"/>
    </location>
    <ligand>
        <name>ATP</name>
        <dbReference type="ChEBI" id="CHEBI:30616"/>
    </ligand>
</feature>
<evidence type="ECO:0000256" key="9">
    <source>
        <dbReference type="SAM" id="SignalP"/>
    </source>
</evidence>
<keyword evidence="9" id="KW-0732">Signal</keyword>
<feature type="domain" description="Kinesin motor" evidence="10">
    <location>
        <begin position="3"/>
        <end position="329"/>
    </location>
</feature>
<dbReference type="Pfam" id="PF00225">
    <property type="entry name" value="Kinesin"/>
    <property type="match status" value="1"/>
</dbReference>
<organism evidence="11">
    <name type="scientific">Blastocystis hominis</name>
    <dbReference type="NCBI Taxonomy" id="12968"/>
    <lineage>
        <taxon>Eukaryota</taxon>
        <taxon>Sar</taxon>
        <taxon>Stramenopiles</taxon>
        <taxon>Bigyra</taxon>
        <taxon>Opalozoa</taxon>
        <taxon>Opalinata</taxon>
        <taxon>Blastocystidae</taxon>
        <taxon>Blastocystis</taxon>
    </lineage>
</organism>
<evidence type="ECO:0000256" key="7">
    <source>
        <dbReference type="PROSITE-ProRule" id="PRU00283"/>
    </source>
</evidence>
<evidence type="ECO:0000313" key="11">
    <source>
        <dbReference type="EMBL" id="CBK19677.2"/>
    </source>
</evidence>
<evidence type="ECO:0000256" key="8">
    <source>
        <dbReference type="RuleBase" id="RU000394"/>
    </source>
</evidence>
<dbReference type="Proteomes" id="UP000008312">
    <property type="component" value="Unassembled WGS sequence"/>
</dbReference>
<evidence type="ECO:0000256" key="1">
    <source>
        <dbReference type="ARBA" id="ARBA00022701"/>
    </source>
</evidence>
<dbReference type="GO" id="GO:0008017">
    <property type="term" value="F:microtubule binding"/>
    <property type="evidence" value="ECO:0007669"/>
    <property type="project" value="InterPro"/>
</dbReference>
<evidence type="ECO:0000256" key="2">
    <source>
        <dbReference type="ARBA" id="ARBA00022741"/>
    </source>
</evidence>
<dbReference type="PANTHER" id="PTHR37739">
    <property type="entry name" value="KINESIN-LIKE PROTEIN KIN-12D"/>
    <property type="match status" value="1"/>
</dbReference>
<keyword evidence="12" id="KW-1185">Reference proteome</keyword>
<evidence type="ECO:0000256" key="4">
    <source>
        <dbReference type="ARBA" id="ARBA00023054"/>
    </source>
</evidence>
<dbReference type="InParanoid" id="D8LV38"/>
<keyword evidence="3 7" id="KW-0067">ATP-binding</keyword>
<proteinExistence type="inferred from homology"/>
<dbReference type="RefSeq" id="XP_012893725.1">
    <property type="nucleotide sequence ID" value="XM_013038271.1"/>
</dbReference>
<dbReference type="PROSITE" id="PS00411">
    <property type="entry name" value="KINESIN_MOTOR_1"/>
    <property type="match status" value="1"/>
</dbReference>
<dbReference type="EMBL" id="FN668638">
    <property type="protein sequence ID" value="CBK19677.2"/>
    <property type="molecule type" value="Genomic_DNA"/>
</dbReference>
<name>D8LV38_BLAHO</name>
<dbReference type="Gene3D" id="3.40.850.10">
    <property type="entry name" value="Kinesin motor domain"/>
    <property type="match status" value="1"/>
</dbReference>
<dbReference type="SMART" id="SM00129">
    <property type="entry name" value="KISc"/>
    <property type="match status" value="1"/>
</dbReference>
<dbReference type="AlphaFoldDB" id="D8LV38"/>
<evidence type="ECO:0000259" key="10">
    <source>
        <dbReference type="PROSITE" id="PS50067"/>
    </source>
</evidence>
<keyword evidence="1 8" id="KW-0493">Microtubule</keyword>
<reference evidence="11" key="1">
    <citation type="submission" date="2010-02" db="EMBL/GenBank/DDBJ databases">
        <title>Sequencing and annotation of the Blastocystis hominis genome.</title>
        <authorList>
            <person name="Wincker P."/>
        </authorList>
    </citation>
    <scope>NUCLEOTIDE SEQUENCE</scope>
    <source>
        <strain evidence="11">Singapore isolate B</strain>
    </source>
</reference>
<keyword evidence="5 7" id="KW-0505">Motor protein</keyword>
<keyword evidence="2 7" id="KW-0547">Nucleotide-binding</keyword>
<keyword evidence="4" id="KW-0175">Coiled coil</keyword>
<evidence type="ECO:0000256" key="3">
    <source>
        <dbReference type="ARBA" id="ARBA00022840"/>
    </source>
</evidence>
<dbReference type="GeneID" id="24917437"/>
<dbReference type="SUPFAM" id="SSF52540">
    <property type="entry name" value="P-loop containing nucleoside triphosphate hydrolases"/>
    <property type="match status" value="1"/>
</dbReference>
<dbReference type="InterPro" id="IPR027417">
    <property type="entry name" value="P-loop_NTPase"/>
</dbReference>
<evidence type="ECO:0000256" key="6">
    <source>
        <dbReference type="ARBA" id="ARBA00034488"/>
    </source>
</evidence>
<accession>D8LV38</accession>
<sequence>MVGLCVSLLILLDTKQCIRCNTPYIEYTSENSSGHNFVFDSVFDEKSSQEDIFDAFGKDITENCLNGYNGCIFAYGQTGSGKTHTILGPSSPDGTLVSDSKLLGLLPRTLAYLFEEIRRREAQDNVHYSCFVSFMEIYNERIRDLLNPTNNKKLNILPFNSPSFPNFTDPRNGLQRSPHDPNHYIEQGLLNRRVGVTNMNMRSSRSHAVFTLYLTCEEVQSDITVTRKSQFHLIDLAGSERQTLAGTGGESLKEACFINSSLSALGNVIRSLTHQESHVPYRDSKLTYLLRDSLGGNSLTAIIATVSPADSAALETLSTLRFATDAKMIKNTAVVNEVRFGSVAALQQEIAKLQQELQQCRSSRAVSDSPGFSAYLLRELARCNQTCSELYCRVASLVRERNGWRDSVARLRNELRTKEEVMERRMDGVVEPDDYVKSLKSTVQTLLRQNLDGNTVSVAKGMRSRTRCCWRNADCFSMEGKRATILLTPCWFPRFPHSQICM</sequence>
<feature type="signal peptide" evidence="9">
    <location>
        <begin position="1"/>
        <end position="20"/>
    </location>
</feature>
<dbReference type="GO" id="GO:0005524">
    <property type="term" value="F:ATP binding"/>
    <property type="evidence" value="ECO:0007669"/>
    <property type="project" value="UniProtKB-UniRule"/>
</dbReference>
<dbReference type="PRINTS" id="PR00380">
    <property type="entry name" value="KINESINHEAVY"/>
</dbReference>
<evidence type="ECO:0000313" key="12">
    <source>
        <dbReference type="Proteomes" id="UP000008312"/>
    </source>
</evidence>
<comment type="similarity">
    <text evidence="6">Belongs to the TRAFAC class myosin-kinesin ATPase superfamily. Kinesin family. KIN-12 subfamily.</text>
</comment>
<dbReference type="GO" id="GO:0005874">
    <property type="term" value="C:microtubule"/>
    <property type="evidence" value="ECO:0007669"/>
    <property type="project" value="UniProtKB-KW"/>
</dbReference>
<dbReference type="InterPro" id="IPR036961">
    <property type="entry name" value="Kinesin_motor_dom_sf"/>
</dbReference>
<dbReference type="GO" id="GO:0007018">
    <property type="term" value="P:microtubule-based movement"/>
    <property type="evidence" value="ECO:0007669"/>
    <property type="project" value="InterPro"/>
</dbReference>
<dbReference type="GO" id="GO:0003777">
    <property type="term" value="F:microtubule motor activity"/>
    <property type="evidence" value="ECO:0007669"/>
    <property type="project" value="InterPro"/>
</dbReference>
<gene>
    <name evidence="11" type="ORF">GSBLH_T00000118001</name>
</gene>
<dbReference type="OrthoDB" id="3176171at2759"/>
<feature type="chain" id="PRO_5003117583" description="Kinesin-like protein" evidence="9">
    <location>
        <begin position="21"/>
        <end position="502"/>
    </location>
</feature>
<dbReference type="InterPro" id="IPR044986">
    <property type="entry name" value="KIF15/KIN-12"/>
</dbReference>
<dbReference type="PANTHER" id="PTHR37739:SF8">
    <property type="entry name" value="KINESIN-LIKE PROTEIN KIN-12D"/>
    <property type="match status" value="1"/>
</dbReference>
<dbReference type="CDD" id="cd00106">
    <property type="entry name" value="KISc"/>
    <property type="match status" value="1"/>
</dbReference>
<evidence type="ECO:0000256" key="5">
    <source>
        <dbReference type="ARBA" id="ARBA00023175"/>
    </source>
</evidence>
<protein>
    <recommendedName>
        <fullName evidence="8">Kinesin-like protein</fullName>
    </recommendedName>
</protein>
<dbReference type="InterPro" id="IPR001752">
    <property type="entry name" value="Kinesin_motor_dom"/>
</dbReference>
<dbReference type="InterPro" id="IPR019821">
    <property type="entry name" value="Kinesin_motor_CS"/>
</dbReference>